<dbReference type="Proteomes" id="UP001304429">
    <property type="component" value="Plasmid p3191.2"/>
</dbReference>
<dbReference type="AlphaFoldDB" id="A0AAX4FSE0"/>
<sequence length="86" mass="9149">MQDIDGTAGISYLPDGYQGPAAMKYTTPTARDHWAVFATVDEARAAIGIALRHDLGGYCHAELHPAALAPDKASFFTAALDWLASD</sequence>
<geneLocation type="plasmid" evidence="1 2">
    <name>p3191.2</name>
</geneLocation>
<name>A0AAX4FSE0_XANEU</name>
<protein>
    <submittedName>
        <fullName evidence="1">Uncharacterized protein</fullName>
    </submittedName>
</protein>
<evidence type="ECO:0000313" key="2">
    <source>
        <dbReference type="Proteomes" id="UP001304429"/>
    </source>
</evidence>
<keyword evidence="1" id="KW-0614">Plasmid</keyword>
<evidence type="ECO:0000313" key="1">
    <source>
        <dbReference type="EMBL" id="WOP59081.1"/>
    </source>
</evidence>
<organism evidence="1 2">
    <name type="scientific">Xanthomonas euvesicatoria</name>
    <dbReference type="NCBI Taxonomy" id="456327"/>
    <lineage>
        <taxon>Bacteria</taxon>
        <taxon>Pseudomonadati</taxon>
        <taxon>Pseudomonadota</taxon>
        <taxon>Gammaproteobacteria</taxon>
        <taxon>Lysobacterales</taxon>
        <taxon>Lysobacteraceae</taxon>
        <taxon>Xanthomonas</taxon>
    </lineage>
</organism>
<proteinExistence type="predicted"/>
<accession>A0AAX4FSE0</accession>
<reference evidence="1" key="1">
    <citation type="submission" date="2023-10" db="EMBL/GenBank/DDBJ databases">
        <title>Comparative Genomic Analysis of Tomato Bacterial Spot Xanthomonads Reveals A New Lineage of Xanthomonas euvesicatoria.</title>
        <authorList>
            <person name="Huang C.-J."/>
            <person name="Wu T.-L."/>
            <person name="Wu Y.-L."/>
            <person name="Wang R.-S."/>
            <person name="Lin Y.-C."/>
        </authorList>
    </citation>
    <scope>NUCLEOTIDE SEQUENCE</scope>
    <source>
        <strain evidence="1">T0319-01</strain>
        <plasmid evidence="1">p3191.2</plasmid>
    </source>
</reference>
<gene>
    <name evidence="1" type="ORF">R5577_22770</name>
</gene>
<dbReference type="RefSeq" id="WP_017172428.1">
    <property type="nucleotide sequence ID" value="NZ_CP137541.1"/>
</dbReference>
<dbReference type="EMBL" id="CP137541">
    <property type="protein sequence ID" value="WOP59081.1"/>
    <property type="molecule type" value="Genomic_DNA"/>
</dbReference>